<dbReference type="PANTHER" id="PTHR45639">
    <property type="entry name" value="HSC70CB, ISOFORM G-RELATED"/>
    <property type="match status" value="1"/>
</dbReference>
<feature type="compositionally biased region" description="Basic and acidic residues" evidence="5">
    <location>
        <begin position="564"/>
        <end position="580"/>
    </location>
</feature>
<evidence type="ECO:0000256" key="1">
    <source>
        <dbReference type="ARBA" id="ARBA00022741"/>
    </source>
</evidence>
<feature type="region of interest" description="Disordered" evidence="5">
    <location>
        <begin position="826"/>
        <end position="876"/>
    </location>
</feature>
<feature type="signal peptide" evidence="6">
    <location>
        <begin position="1"/>
        <end position="23"/>
    </location>
</feature>
<dbReference type="GO" id="GO:0005524">
    <property type="term" value="F:ATP binding"/>
    <property type="evidence" value="ECO:0007669"/>
    <property type="project" value="UniProtKB-KW"/>
</dbReference>
<dbReference type="FunFam" id="1.20.1270.10:FF:000002">
    <property type="entry name" value="Heat shock 70 kDa protein 4"/>
    <property type="match status" value="1"/>
</dbReference>
<evidence type="ECO:0000256" key="2">
    <source>
        <dbReference type="ARBA" id="ARBA00022824"/>
    </source>
</evidence>
<dbReference type="GO" id="GO:0140662">
    <property type="term" value="F:ATP-dependent protein folding chaperone"/>
    <property type="evidence" value="ECO:0007669"/>
    <property type="project" value="InterPro"/>
</dbReference>
<evidence type="ECO:0008006" key="9">
    <source>
        <dbReference type="Google" id="ProtNLM"/>
    </source>
</evidence>
<dbReference type="Gene3D" id="2.60.34.10">
    <property type="entry name" value="Substrate Binding Domain Of DNAk, Chain A, domain 1"/>
    <property type="match status" value="1"/>
</dbReference>
<proteinExistence type="predicted"/>
<feature type="compositionally biased region" description="Basic and acidic residues" evidence="5">
    <location>
        <begin position="856"/>
        <end position="876"/>
    </location>
</feature>
<feature type="compositionally biased region" description="Polar residues" evidence="5">
    <location>
        <begin position="584"/>
        <end position="606"/>
    </location>
</feature>
<evidence type="ECO:0000256" key="5">
    <source>
        <dbReference type="SAM" id="MobiDB-lite"/>
    </source>
</evidence>
<dbReference type="GO" id="GO:0034663">
    <property type="term" value="C:endoplasmic reticulum chaperone complex"/>
    <property type="evidence" value="ECO:0007669"/>
    <property type="project" value="TreeGrafter"/>
</dbReference>
<dbReference type="InterPro" id="IPR029048">
    <property type="entry name" value="HSP70_C_sf"/>
</dbReference>
<dbReference type="Gene3D" id="3.90.640.10">
    <property type="entry name" value="Actin, Chain A, domain 4"/>
    <property type="match status" value="1"/>
</dbReference>
<comment type="caution">
    <text evidence="7">The sequence shown here is derived from an EMBL/GenBank/DDBJ whole genome shotgun (WGS) entry which is preliminary data.</text>
</comment>
<keyword evidence="1" id="KW-0547">Nucleotide-binding</keyword>
<gene>
    <name evidence="7" type="ORF">INT43_000909</name>
</gene>
<evidence type="ECO:0000256" key="6">
    <source>
        <dbReference type="SAM" id="SignalP"/>
    </source>
</evidence>
<feature type="compositionally biased region" description="Basic residues" evidence="5">
    <location>
        <begin position="829"/>
        <end position="839"/>
    </location>
</feature>
<dbReference type="Proteomes" id="UP000654370">
    <property type="component" value="Unassembled WGS sequence"/>
</dbReference>
<protein>
    <recommendedName>
        <fullName evidence="9">Hypoxia up-regulated protein 1</fullName>
    </recommendedName>
</protein>
<feature type="chain" id="PRO_5034593224" description="Hypoxia up-regulated protein 1" evidence="6">
    <location>
        <begin position="24"/>
        <end position="876"/>
    </location>
</feature>
<evidence type="ECO:0000313" key="7">
    <source>
        <dbReference type="EMBL" id="KAG2184996.1"/>
    </source>
</evidence>
<keyword evidence="8" id="KW-1185">Reference proteome</keyword>
<accession>A0A8H7Q5C9</accession>
<dbReference type="SUPFAM" id="SSF53067">
    <property type="entry name" value="Actin-like ATPase domain"/>
    <property type="match status" value="2"/>
</dbReference>
<dbReference type="InterPro" id="IPR043129">
    <property type="entry name" value="ATPase_NBD"/>
</dbReference>
<dbReference type="AlphaFoldDB" id="A0A8H7Q5C9"/>
<name>A0A8H7Q5C9_MORIS</name>
<keyword evidence="6" id="KW-0732">Signal</keyword>
<dbReference type="GO" id="GO:0030968">
    <property type="term" value="P:endoplasmic reticulum unfolded protein response"/>
    <property type="evidence" value="ECO:0007669"/>
    <property type="project" value="TreeGrafter"/>
</dbReference>
<keyword evidence="4" id="KW-0143">Chaperone</keyword>
<dbReference type="Gene3D" id="1.20.1270.10">
    <property type="match status" value="1"/>
</dbReference>
<dbReference type="PRINTS" id="PR00301">
    <property type="entry name" value="HEATSHOCK70"/>
</dbReference>
<dbReference type="InterPro" id="IPR013126">
    <property type="entry name" value="Hsp_70_fam"/>
</dbReference>
<dbReference type="Gene3D" id="3.30.420.40">
    <property type="match status" value="2"/>
</dbReference>
<dbReference type="OrthoDB" id="10262720at2759"/>
<dbReference type="Pfam" id="PF00012">
    <property type="entry name" value="HSP70"/>
    <property type="match status" value="1"/>
</dbReference>
<sequence length="876" mass="98006">MTRLRLLSVLLFALLGLMHHVQSAVMSIDYGMEWFKVGLIKPGVPLDVALNKDSKRKTQAVVNIRGEDRIYGADAVALAGRFPQMTYFNLKSLAGRLYDDPQCVEYRNRFVNNMIKDPIRGTPLFQHDHNTTYSVEELIAFQFQNAKEQAAATANEAVKDVVITVTPFATQFERQAILDAAELAGLNVLALMHDETAVALNYALNRKFSNTPEYHIFYDMGAGSTVASLVSFSNVEVKDGKRNKTYPQIEVKAVGYDVTLGGHEFDVRLQKFLAEGFMTQKGKSVQSNIFQSERAMTRLLKEANRVKQILSANTETMASVEGLHEEQDFKMKVTRAELESLCQDLLARVDTPIETVLAAANMKTSDISSLVLVGGSVRVPAVQKILKKTIGNDKLAQNVNADEAAVLGAAFRGASISNQFRLTQEIKIKDVTALPIQITYDSEQANKQTRTTLFQEYGNMGIRKIVNLKKSSDFDFDVVYGKTLKGEDSELGLDHIATVKITGLTQALKAHKSDITKDEENKVRVSVEMSDSGLLSVPEASITVTSDKSPSIADKVKSFFGSSDSKEATDENKDENKVPEETTDTASNNGNSADTPSNETAFNNETKAAGNDAPVSKTEKILLQVEWIPKGVTPLSPEQKKIAAARIADLDQLDFKRRAREEARNHLEAFVYRIQDFLYDDVVEQVSTEEERETLREQLSVASDWLYEEGEHADTAAYVERLRKLQLLERPITYRRNEHLKRDEHLSLLDKGIDAIEMFVETVKKMADGERYHSEEDIANATTVSDQVKAWKLEKVAEQAALALHIDPVLTTREIQKKMKDVEEALRKLTNKKKPKVTKKKEEPKKNETQEEQEANTDKTEAAPEKAPEDDIRDEL</sequence>
<organism evidence="7 8">
    <name type="scientific">Mortierella isabellina</name>
    <name type="common">Filamentous fungus</name>
    <name type="synonym">Umbelopsis isabellina</name>
    <dbReference type="NCBI Taxonomy" id="91625"/>
    <lineage>
        <taxon>Eukaryota</taxon>
        <taxon>Fungi</taxon>
        <taxon>Fungi incertae sedis</taxon>
        <taxon>Mucoromycota</taxon>
        <taxon>Mucoromycotina</taxon>
        <taxon>Umbelopsidomycetes</taxon>
        <taxon>Umbelopsidales</taxon>
        <taxon>Umbelopsidaceae</taxon>
        <taxon>Umbelopsis</taxon>
    </lineage>
</organism>
<evidence type="ECO:0000313" key="8">
    <source>
        <dbReference type="Proteomes" id="UP000654370"/>
    </source>
</evidence>
<evidence type="ECO:0000256" key="4">
    <source>
        <dbReference type="ARBA" id="ARBA00023186"/>
    </source>
</evidence>
<keyword evidence="2" id="KW-0256">Endoplasmic reticulum</keyword>
<dbReference type="InterPro" id="IPR029047">
    <property type="entry name" value="HSP70_peptide-bd_sf"/>
</dbReference>
<feature type="region of interest" description="Disordered" evidence="5">
    <location>
        <begin position="562"/>
        <end position="613"/>
    </location>
</feature>
<reference evidence="7" key="1">
    <citation type="submission" date="2020-12" db="EMBL/GenBank/DDBJ databases">
        <title>Metabolic potential, ecology and presence of endohyphal bacteria is reflected in genomic diversity of Mucoromycotina.</title>
        <authorList>
            <person name="Muszewska A."/>
            <person name="Okrasinska A."/>
            <person name="Steczkiewicz K."/>
            <person name="Drgas O."/>
            <person name="Orlowska M."/>
            <person name="Perlinska-Lenart U."/>
            <person name="Aleksandrzak-Piekarczyk T."/>
            <person name="Szatraj K."/>
            <person name="Zielenkiewicz U."/>
            <person name="Pilsyk S."/>
            <person name="Malc E."/>
            <person name="Mieczkowski P."/>
            <person name="Kruszewska J.S."/>
            <person name="Biernat P."/>
            <person name="Pawlowska J."/>
        </authorList>
    </citation>
    <scope>NUCLEOTIDE SEQUENCE</scope>
    <source>
        <strain evidence="7">WA0000067209</strain>
    </source>
</reference>
<dbReference type="PANTHER" id="PTHR45639:SF3">
    <property type="entry name" value="HYPOXIA UP-REGULATED PROTEIN 1"/>
    <property type="match status" value="1"/>
</dbReference>
<feature type="compositionally biased region" description="Basic and acidic residues" evidence="5">
    <location>
        <begin position="840"/>
        <end position="849"/>
    </location>
</feature>
<dbReference type="SUPFAM" id="SSF100934">
    <property type="entry name" value="Heat shock protein 70kD (HSP70), C-terminal subdomain"/>
    <property type="match status" value="1"/>
</dbReference>
<dbReference type="CDD" id="cd10230">
    <property type="entry name" value="ASKHA_NBD_HSP70_HYOU1"/>
    <property type="match status" value="1"/>
</dbReference>
<dbReference type="Gene3D" id="3.30.30.30">
    <property type="match status" value="1"/>
</dbReference>
<keyword evidence="3" id="KW-0067">ATP-binding</keyword>
<dbReference type="FunFam" id="3.90.640.10:FF:000004">
    <property type="entry name" value="Heat shock 70 kDa protein 4"/>
    <property type="match status" value="1"/>
</dbReference>
<evidence type="ECO:0000256" key="3">
    <source>
        <dbReference type="ARBA" id="ARBA00022840"/>
    </source>
</evidence>
<dbReference type="EMBL" id="JAEPQZ010000002">
    <property type="protein sequence ID" value="KAG2184996.1"/>
    <property type="molecule type" value="Genomic_DNA"/>
</dbReference>